<keyword evidence="4" id="KW-0677">Repeat</keyword>
<dbReference type="OrthoDB" id="27537at2759"/>
<dbReference type="InterPro" id="IPR036322">
    <property type="entry name" value="WD40_repeat_dom_sf"/>
</dbReference>
<evidence type="ECO:0000313" key="9">
    <source>
        <dbReference type="Proteomes" id="UP000246740"/>
    </source>
</evidence>
<dbReference type="PANTHER" id="PTHR19861:SF0">
    <property type="entry name" value="WD REPEAT-CONTAINING PROTEIN 82"/>
    <property type="match status" value="1"/>
</dbReference>
<evidence type="ECO:0000256" key="3">
    <source>
        <dbReference type="ARBA" id="ARBA00022574"/>
    </source>
</evidence>
<dbReference type="EMBL" id="KZ819189">
    <property type="protein sequence ID" value="PWZ02183.1"/>
    <property type="molecule type" value="Genomic_DNA"/>
</dbReference>
<dbReference type="Proteomes" id="UP000246740">
    <property type="component" value="Unassembled WGS sequence"/>
</dbReference>
<feature type="repeat" description="WD" evidence="6">
    <location>
        <begin position="313"/>
        <end position="342"/>
    </location>
</feature>
<dbReference type="InParanoid" id="A0A317XWH8"/>
<reference evidence="8 9" key="1">
    <citation type="journal article" date="2018" name="Mol. Biol. Evol.">
        <title>Broad Genomic Sampling Reveals a Smut Pathogenic Ancestry of the Fungal Clade Ustilaginomycotina.</title>
        <authorList>
            <person name="Kijpornyongpan T."/>
            <person name="Mondo S.J."/>
            <person name="Barry K."/>
            <person name="Sandor L."/>
            <person name="Lee J."/>
            <person name="Lipzen A."/>
            <person name="Pangilinan J."/>
            <person name="LaButti K."/>
            <person name="Hainaut M."/>
            <person name="Henrissat B."/>
            <person name="Grigoriev I.V."/>
            <person name="Spatafora J.W."/>
            <person name="Aime M.C."/>
        </authorList>
    </citation>
    <scope>NUCLEOTIDE SEQUENCE [LARGE SCALE GENOMIC DNA]</scope>
    <source>
        <strain evidence="8 9">MCA 3645</strain>
    </source>
</reference>
<dbReference type="PANTHER" id="PTHR19861">
    <property type="entry name" value="WD40 REPEAT PROTEIN SWD2"/>
    <property type="match status" value="1"/>
</dbReference>
<name>A0A317XWH8_9BASI</name>
<dbReference type="SUPFAM" id="SSF50978">
    <property type="entry name" value="WD40 repeat-like"/>
    <property type="match status" value="1"/>
</dbReference>
<dbReference type="InterPro" id="IPR015943">
    <property type="entry name" value="WD40/YVTN_repeat-like_dom_sf"/>
</dbReference>
<accession>A0A317XWH8</accession>
<keyword evidence="9" id="KW-1185">Reference proteome</keyword>
<dbReference type="GO" id="GO:0003682">
    <property type="term" value="F:chromatin binding"/>
    <property type="evidence" value="ECO:0007669"/>
    <property type="project" value="TreeGrafter"/>
</dbReference>
<organism evidence="8 9">
    <name type="scientific">Testicularia cyperi</name>
    <dbReference type="NCBI Taxonomy" id="1882483"/>
    <lineage>
        <taxon>Eukaryota</taxon>
        <taxon>Fungi</taxon>
        <taxon>Dikarya</taxon>
        <taxon>Basidiomycota</taxon>
        <taxon>Ustilaginomycotina</taxon>
        <taxon>Ustilaginomycetes</taxon>
        <taxon>Ustilaginales</taxon>
        <taxon>Anthracoideaceae</taxon>
        <taxon>Testicularia</taxon>
    </lineage>
</organism>
<dbReference type="InterPro" id="IPR001680">
    <property type="entry name" value="WD40_rpt"/>
</dbReference>
<keyword evidence="3 6" id="KW-0853">WD repeat</keyword>
<dbReference type="Gene3D" id="2.130.10.10">
    <property type="entry name" value="YVTN repeat-like/Quinoprotein amine dehydrogenase"/>
    <property type="match status" value="2"/>
</dbReference>
<evidence type="ECO:0000256" key="1">
    <source>
        <dbReference type="ARBA" id="ARBA00004123"/>
    </source>
</evidence>
<evidence type="ECO:0000256" key="6">
    <source>
        <dbReference type="PROSITE-ProRule" id="PRU00221"/>
    </source>
</evidence>
<dbReference type="GO" id="GO:0048188">
    <property type="term" value="C:Set1C/COMPASS complex"/>
    <property type="evidence" value="ECO:0007669"/>
    <property type="project" value="TreeGrafter"/>
</dbReference>
<sequence length="390" mass="41849">MAASLASSGAAGNGTTAAGPSSSSSSTAATAPVDKLPISSDLLSKLKPAKIFTAEVTKGTNVTSLAFDDLGHRCLSSGEDGYLHLYDARKGTHSLKVPSLKYGAHLGRFTHASDAVIFASTKENNAIRYLDLNTRTFLGYFEGHNNKVVSLEMSPKDDSFLSASVDEAVVLWDLRSRKQQGRMELQGHPVVAYDPTGMVAAVAVNERAAVLLYDVRKIDQLPFLVIYLDDREALSRISMPPRIPIITSLVFDSKGEFLLIGTSGDVHYVYDTLGSDCTAPVARLVGHSGLERASGGSIGMVAEAGISGQEFCWTPDGKWVMAGGADGTVSCWHVDPQATQRNEFRNLQPKFKLPGHDGPCRSLAFNPRYAQLTSAGAEVAFWLPELPEQI</sequence>
<dbReference type="InterPro" id="IPR037867">
    <property type="entry name" value="Swd2/WDR82"/>
</dbReference>
<evidence type="ECO:0000256" key="7">
    <source>
        <dbReference type="SAM" id="MobiDB-lite"/>
    </source>
</evidence>
<evidence type="ECO:0000256" key="2">
    <source>
        <dbReference type="ARBA" id="ARBA00005616"/>
    </source>
</evidence>
<dbReference type="FunCoup" id="A0A317XWH8">
    <property type="interactions" value="523"/>
</dbReference>
<dbReference type="SMART" id="SM00320">
    <property type="entry name" value="WD40"/>
    <property type="match status" value="4"/>
</dbReference>
<feature type="region of interest" description="Disordered" evidence="7">
    <location>
        <begin position="1"/>
        <end position="30"/>
    </location>
</feature>
<evidence type="ECO:0000256" key="4">
    <source>
        <dbReference type="ARBA" id="ARBA00022737"/>
    </source>
</evidence>
<comment type="similarity">
    <text evidence="2">Belongs to the WD repeat SWD2 family.</text>
</comment>
<comment type="subcellular location">
    <subcellularLocation>
        <location evidence="1">Nucleus</location>
    </subcellularLocation>
</comment>
<dbReference type="GO" id="GO:0016070">
    <property type="term" value="P:RNA metabolic process"/>
    <property type="evidence" value="ECO:0007669"/>
    <property type="project" value="UniProtKB-ARBA"/>
</dbReference>
<dbReference type="Pfam" id="PF00400">
    <property type="entry name" value="WD40"/>
    <property type="match status" value="3"/>
</dbReference>
<dbReference type="PROSITE" id="PS50294">
    <property type="entry name" value="WD_REPEATS_REGION"/>
    <property type="match status" value="1"/>
</dbReference>
<evidence type="ECO:0000256" key="5">
    <source>
        <dbReference type="ARBA" id="ARBA00023242"/>
    </source>
</evidence>
<proteinExistence type="inferred from homology"/>
<dbReference type="PROSITE" id="PS50082">
    <property type="entry name" value="WD_REPEATS_2"/>
    <property type="match status" value="2"/>
</dbReference>
<feature type="repeat" description="WD" evidence="6">
    <location>
        <begin position="141"/>
        <end position="182"/>
    </location>
</feature>
<protein>
    <submittedName>
        <fullName evidence="8">WD40 repeat-like protein</fullName>
    </submittedName>
</protein>
<keyword evidence="5" id="KW-0539">Nucleus</keyword>
<evidence type="ECO:0000313" key="8">
    <source>
        <dbReference type="EMBL" id="PWZ02183.1"/>
    </source>
</evidence>
<dbReference type="STRING" id="1882483.A0A317XWH8"/>
<gene>
    <name evidence="8" type="ORF">BCV70DRAFT_198463</name>
</gene>
<dbReference type="AlphaFoldDB" id="A0A317XWH8"/>